<dbReference type="VEuPathDB" id="FungiDB:PHYBLDRAFT_71912"/>
<name>A0A167JT70_PHYB8</name>
<gene>
    <name evidence="1" type="ORF">PHYBLDRAFT_71912</name>
</gene>
<keyword evidence="2" id="KW-1185">Reference proteome</keyword>
<dbReference type="AlphaFoldDB" id="A0A167JT70"/>
<dbReference type="EMBL" id="KV441001">
    <property type="protein sequence ID" value="OAD66658.1"/>
    <property type="molecule type" value="Genomic_DNA"/>
</dbReference>
<evidence type="ECO:0000313" key="2">
    <source>
        <dbReference type="Proteomes" id="UP000077315"/>
    </source>
</evidence>
<dbReference type="InParanoid" id="A0A167JT70"/>
<sequence length="108" mass="12082">MSKTISLLAGVIAVSAITYKYTNDIQHDRQALRQRINGGPIKTQDVNTLEPLPIVTQSQVYLSQRLIPSLKDSWNAHVTKAAHAVIYSDAPNKIKKFWVKNVLGNRVD</sequence>
<dbReference type="RefSeq" id="XP_018284698.1">
    <property type="nucleotide sequence ID" value="XM_018442558.1"/>
</dbReference>
<organism evidence="1 2">
    <name type="scientific">Phycomyces blakesleeanus (strain ATCC 8743b / DSM 1359 / FGSC 10004 / NBRC 33097 / NRRL 1555)</name>
    <dbReference type="NCBI Taxonomy" id="763407"/>
    <lineage>
        <taxon>Eukaryota</taxon>
        <taxon>Fungi</taxon>
        <taxon>Fungi incertae sedis</taxon>
        <taxon>Mucoromycota</taxon>
        <taxon>Mucoromycotina</taxon>
        <taxon>Mucoromycetes</taxon>
        <taxon>Mucorales</taxon>
        <taxon>Phycomycetaceae</taxon>
        <taxon>Phycomyces</taxon>
    </lineage>
</organism>
<proteinExistence type="predicted"/>
<accession>A0A167JT70</accession>
<dbReference type="Proteomes" id="UP000077315">
    <property type="component" value="Unassembled WGS sequence"/>
</dbReference>
<dbReference type="GeneID" id="29003464"/>
<dbReference type="OrthoDB" id="2258660at2759"/>
<protein>
    <submittedName>
        <fullName evidence="1">Uncharacterized protein</fullName>
    </submittedName>
</protein>
<evidence type="ECO:0000313" key="1">
    <source>
        <dbReference type="EMBL" id="OAD66658.1"/>
    </source>
</evidence>
<reference evidence="2" key="1">
    <citation type="submission" date="2015-06" db="EMBL/GenBank/DDBJ databases">
        <title>Expansion of signal transduction pathways in fungi by whole-genome duplication.</title>
        <authorList>
            <consortium name="DOE Joint Genome Institute"/>
            <person name="Corrochano L.M."/>
            <person name="Kuo A."/>
            <person name="Marcet-Houben M."/>
            <person name="Polaino S."/>
            <person name="Salamov A."/>
            <person name="Villalobos J.M."/>
            <person name="Alvarez M.I."/>
            <person name="Avalos J."/>
            <person name="Benito E.P."/>
            <person name="Benoit I."/>
            <person name="Burger G."/>
            <person name="Camino L.P."/>
            <person name="Canovas D."/>
            <person name="Cerda-Olmedo E."/>
            <person name="Cheng J.-F."/>
            <person name="Dominguez A."/>
            <person name="Elias M."/>
            <person name="Eslava A.P."/>
            <person name="Glaser F."/>
            <person name="Grimwood J."/>
            <person name="Gutierrez G."/>
            <person name="Heitman J."/>
            <person name="Henrissat B."/>
            <person name="Iturriaga E.A."/>
            <person name="Lang B.F."/>
            <person name="Lavin J.L."/>
            <person name="Lee S."/>
            <person name="Li W."/>
            <person name="Lindquist E."/>
            <person name="Lopez-Garcia S."/>
            <person name="Luque E.M."/>
            <person name="Marcos A.T."/>
            <person name="Martin J."/>
            <person name="McCluskey K."/>
            <person name="Medina H.R."/>
            <person name="Miralles-Duran A."/>
            <person name="Miyazaki A."/>
            <person name="Munoz-Torres E."/>
            <person name="Oguiza J.A."/>
            <person name="Ohm R."/>
            <person name="Olmedo M."/>
            <person name="Orejas M."/>
            <person name="Ortiz-Castellanos L."/>
            <person name="Pisabarro A.G."/>
            <person name="Rodriguez-Romero J."/>
            <person name="Ruiz-Herrera J."/>
            <person name="Ruiz-Vazquez R."/>
            <person name="Sanz C."/>
            <person name="Schackwitz W."/>
            <person name="Schmutz J."/>
            <person name="Shahriari M."/>
            <person name="Shelest E."/>
            <person name="Silva-Franco F."/>
            <person name="Soanes D."/>
            <person name="Syed K."/>
            <person name="Tagua V.G."/>
            <person name="Talbot N.J."/>
            <person name="Thon M."/>
            <person name="De vries R.P."/>
            <person name="Wiebenga A."/>
            <person name="Yadav J.S."/>
            <person name="Braun E.L."/>
            <person name="Baker S."/>
            <person name="Garre V."/>
            <person name="Horwitz B."/>
            <person name="Torres-Martinez S."/>
            <person name="Idnurm A."/>
            <person name="Herrera-Estrella A."/>
            <person name="Gabaldon T."/>
            <person name="Grigoriev I.V."/>
        </authorList>
    </citation>
    <scope>NUCLEOTIDE SEQUENCE [LARGE SCALE GENOMIC DNA]</scope>
    <source>
        <strain evidence="2">NRRL 1555(-)</strain>
    </source>
</reference>